<evidence type="ECO:0008006" key="3">
    <source>
        <dbReference type="Google" id="ProtNLM"/>
    </source>
</evidence>
<protein>
    <recommendedName>
        <fullName evidence="3">Spore coat protein D</fullName>
    </recommendedName>
</protein>
<accession>A0A0J1IM80</accession>
<evidence type="ECO:0000313" key="1">
    <source>
        <dbReference type="EMBL" id="KLU65811.1"/>
    </source>
</evidence>
<dbReference type="Proteomes" id="UP000036356">
    <property type="component" value="Unassembled WGS sequence"/>
</dbReference>
<dbReference type="AlphaFoldDB" id="A0A0J1IM80"/>
<comment type="caution">
    <text evidence="1">The sequence shown here is derived from an EMBL/GenBank/DDBJ whole genome shotgun (WGS) entry which is preliminary data.</text>
</comment>
<sequence length="77" mass="8627">MYGCVGTPICCPPQYCVRNYYTPRVVPVIHPVVNVNRYNVVNVPQHVYQPMTTNVVVDPGQGYGGYGGNLGYNRLFF</sequence>
<reference evidence="1 2" key="1">
    <citation type="submission" date="2015-06" db="EMBL/GenBank/DDBJ databases">
        <title>Draft genome of the moderately acidophilic sulfate reducer Candidatus Desulfosporosinus acididurans strain M1.</title>
        <authorList>
            <person name="Poehlein A."/>
            <person name="Petzsch P."/>
            <person name="Johnson B.D."/>
            <person name="Schloemann M."/>
            <person name="Daniel R."/>
            <person name="Muehling M."/>
        </authorList>
    </citation>
    <scope>NUCLEOTIDE SEQUENCE [LARGE SCALE GENOMIC DNA]</scope>
    <source>
        <strain evidence="1 2">M1</strain>
    </source>
</reference>
<keyword evidence="2" id="KW-1185">Reference proteome</keyword>
<name>A0A0J1IM80_9FIRM</name>
<organism evidence="1 2">
    <name type="scientific">Desulfosporosinus acididurans</name>
    <dbReference type="NCBI Taxonomy" id="476652"/>
    <lineage>
        <taxon>Bacteria</taxon>
        <taxon>Bacillati</taxon>
        <taxon>Bacillota</taxon>
        <taxon>Clostridia</taxon>
        <taxon>Eubacteriales</taxon>
        <taxon>Desulfitobacteriaceae</taxon>
        <taxon>Desulfosporosinus</taxon>
    </lineage>
</organism>
<evidence type="ECO:0000313" key="2">
    <source>
        <dbReference type="Proteomes" id="UP000036356"/>
    </source>
</evidence>
<gene>
    <name evidence="1" type="ORF">DEAC_c24410</name>
</gene>
<dbReference type="RefSeq" id="WP_047810270.1">
    <property type="nucleotide sequence ID" value="NZ_LDZY01000007.1"/>
</dbReference>
<proteinExistence type="predicted"/>
<dbReference type="PATRIC" id="fig|476652.3.peg.2546"/>
<dbReference type="EMBL" id="LDZY01000007">
    <property type="protein sequence ID" value="KLU65811.1"/>
    <property type="molecule type" value="Genomic_DNA"/>
</dbReference>